<keyword evidence="4" id="KW-1185">Reference proteome</keyword>
<dbReference type="VEuPathDB" id="FungiDB:ASPCADRAFT_136904"/>
<dbReference type="PANTHER" id="PTHR34861">
    <property type="match status" value="1"/>
</dbReference>
<gene>
    <name evidence="3" type="ORF">ASPCADRAFT_136904</name>
</gene>
<dbReference type="EMBL" id="KV907493">
    <property type="protein sequence ID" value="OOG00893.1"/>
    <property type="molecule type" value="Genomic_DNA"/>
</dbReference>
<dbReference type="Gene3D" id="3.50.30.50">
    <property type="entry name" value="Putative cyclase"/>
    <property type="match status" value="1"/>
</dbReference>
<dbReference type="Pfam" id="PF04199">
    <property type="entry name" value="Cyclase"/>
    <property type="match status" value="1"/>
</dbReference>
<dbReference type="OrthoDB" id="5396at2759"/>
<dbReference type="PANTHER" id="PTHR34861:SF9">
    <property type="entry name" value="CYCLASE"/>
    <property type="match status" value="1"/>
</dbReference>
<evidence type="ECO:0000313" key="4">
    <source>
        <dbReference type="Proteomes" id="UP000188318"/>
    </source>
</evidence>
<dbReference type="SUPFAM" id="SSF54637">
    <property type="entry name" value="Thioesterase/thiol ester dehydrase-isomerase"/>
    <property type="match status" value="1"/>
</dbReference>
<feature type="compositionally biased region" description="Low complexity" evidence="2">
    <location>
        <begin position="9"/>
        <end position="20"/>
    </location>
</feature>
<dbReference type="InterPro" id="IPR029069">
    <property type="entry name" value="HotDog_dom_sf"/>
</dbReference>
<dbReference type="SUPFAM" id="SSF102198">
    <property type="entry name" value="Putative cyclase"/>
    <property type="match status" value="1"/>
</dbReference>
<name>A0A1R3S2F4_ASPC5</name>
<feature type="region of interest" description="Disordered" evidence="2">
    <location>
        <begin position="1"/>
        <end position="20"/>
    </location>
</feature>
<dbReference type="OMA" id="ITIANEC"/>
<evidence type="ECO:0000256" key="1">
    <source>
        <dbReference type="ARBA" id="ARBA00007865"/>
    </source>
</evidence>
<proteinExistence type="inferred from homology"/>
<dbReference type="AlphaFoldDB" id="A0A1R3S2F4"/>
<dbReference type="InterPro" id="IPR007325">
    <property type="entry name" value="KFase/CYL"/>
</dbReference>
<evidence type="ECO:0000313" key="3">
    <source>
        <dbReference type="EMBL" id="OOG00893.1"/>
    </source>
</evidence>
<dbReference type="InterPro" id="IPR037175">
    <property type="entry name" value="KFase_sf"/>
</dbReference>
<accession>A0A1R3S2F4</accession>
<dbReference type="GO" id="GO:0004061">
    <property type="term" value="F:arylformamidase activity"/>
    <property type="evidence" value="ECO:0007669"/>
    <property type="project" value="InterPro"/>
</dbReference>
<sequence>MRRHFYTGTPPSSCTQPTPSTLITMSAPVLPETFDDLPDKRRYWPAAPNSADEGLGMLRLLTPEIVASAARTQIQTGERVCLNWDLEKLNPPGPQPTPCFRRKPFEHRIRWVADGVAFDDEYHFNPQQSSQWDGFRHHNAPGPTPDQRVFYGGTTSTEILDPTSSRIGIGHWAKKGIAGRGVLIDYYTWAKENRNVTVNALSRHVVSLDDVITIANECGIKFQHGDIFFLRVGLPATWERMTEEEKLQYSQQEVPKHAGLEQSERVLRFVWDNHFAAVASDAVSFEVFPPLKPEFDLHHYMLAGWGVPIGEMFDLDELAETCRRLGRWTFFISSSPLNCARGAVRGTPNIGSYHIPRPPLNMADVLSTLRETVLPSLLSWKALALVLALLSFKNLPGVWHIRLGYHLLTNLRRHPTDSPFPTCPPSTTTTKSIKSHPIFAPHTLTTHTSLWETDYNIHKSNSTYFSDLDISRTAIVTRVYTPGVTLISKQLDTELSHASKEQGRENVGKKIYIALGSTYTSFKREIKPFEGYRVVSRVVGWDRKWVYVLSLFVSGKGKVFATAVSKYVVKKGWLTVHPERVLRASGLYPGGVSAAENITKDKGREEEGEGEEGVVLIEGEGLETAEGIKENVAVDGGVVGEVLDKVKHGKAWNRDEWTWEQIEEERLRGLKVVEGYVGLDEKLLAEWEG</sequence>
<evidence type="ECO:0000256" key="2">
    <source>
        <dbReference type="SAM" id="MobiDB-lite"/>
    </source>
</evidence>
<comment type="similarity">
    <text evidence="1">Belongs to the Cyclase 1 superfamily.</text>
</comment>
<dbReference type="Proteomes" id="UP000188318">
    <property type="component" value="Unassembled WGS sequence"/>
</dbReference>
<protein>
    <recommendedName>
        <fullName evidence="5">Thioesterase domain-containing protein</fullName>
    </recommendedName>
</protein>
<reference evidence="4" key="1">
    <citation type="journal article" date="2017" name="Genome Biol.">
        <title>Comparative genomics reveals high biological diversity and specific adaptations in the industrially and medically important fungal genus Aspergillus.</title>
        <authorList>
            <person name="de Vries R.P."/>
            <person name="Riley R."/>
            <person name="Wiebenga A."/>
            <person name="Aguilar-Osorio G."/>
            <person name="Amillis S."/>
            <person name="Uchima C.A."/>
            <person name="Anderluh G."/>
            <person name="Asadollahi M."/>
            <person name="Askin M."/>
            <person name="Barry K."/>
            <person name="Battaglia E."/>
            <person name="Bayram O."/>
            <person name="Benocci T."/>
            <person name="Braus-Stromeyer S.A."/>
            <person name="Caldana C."/>
            <person name="Canovas D."/>
            <person name="Cerqueira G.C."/>
            <person name="Chen F."/>
            <person name="Chen W."/>
            <person name="Choi C."/>
            <person name="Clum A."/>
            <person name="Dos Santos R.A."/>
            <person name="Damasio A.R."/>
            <person name="Diallinas G."/>
            <person name="Emri T."/>
            <person name="Fekete E."/>
            <person name="Flipphi M."/>
            <person name="Freyberg S."/>
            <person name="Gallo A."/>
            <person name="Gournas C."/>
            <person name="Habgood R."/>
            <person name="Hainaut M."/>
            <person name="Harispe M.L."/>
            <person name="Henrissat B."/>
            <person name="Hilden K.S."/>
            <person name="Hope R."/>
            <person name="Hossain A."/>
            <person name="Karabika E."/>
            <person name="Karaffa L."/>
            <person name="Karanyi Z."/>
            <person name="Krasevec N."/>
            <person name="Kuo A."/>
            <person name="Kusch H."/>
            <person name="LaButti K."/>
            <person name="Lagendijk E.L."/>
            <person name="Lapidus A."/>
            <person name="Levasseur A."/>
            <person name="Lindquist E."/>
            <person name="Lipzen A."/>
            <person name="Logrieco A.F."/>
            <person name="MacCabe A."/>
            <person name="Maekelae M.R."/>
            <person name="Malavazi I."/>
            <person name="Melin P."/>
            <person name="Meyer V."/>
            <person name="Mielnichuk N."/>
            <person name="Miskei M."/>
            <person name="Molnar A.P."/>
            <person name="Mule G."/>
            <person name="Ngan C.Y."/>
            <person name="Orejas M."/>
            <person name="Orosz E."/>
            <person name="Ouedraogo J.P."/>
            <person name="Overkamp K.M."/>
            <person name="Park H.-S."/>
            <person name="Perrone G."/>
            <person name="Piumi F."/>
            <person name="Punt P.J."/>
            <person name="Ram A.F."/>
            <person name="Ramon A."/>
            <person name="Rauscher S."/>
            <person name="Record E."/>
            <person name="Riano-Pachon D.M."/>
            <person name="Robert V."/>
            <person name="Roehrig J."/>
            <person name="Ruller R."/>
            <person name="Salamov A."/>
            <person name="Salih N.S."/>
            <person name="Samson R.A."/>
            <person name="Sandor E."/>
            <person name="Sanguinetti M."/>
            <person name="Schuetze T."/>
            <person name="Sepcic K."/>
            <person name="Shelest E."/>
            <person name="Sherlock G."/>
            <person name="Sophianopoulou V."/>
            <person name="Squina F.M."/>
            <person name="Sun H."/>
            <person name="Susca A."/>
            <person name="Todd R.B."/>
            <person name="Tsang A."/>
            <person name="Unkles S.E."/>
            <person name="van de Wiele N."/>
            <person name="van Rossen-Uffink D."/>
            <person name="Oliveira J.V."/>
            <person name="Vesth T.C."/>
            <person name="Visser J."/>
            <person name="Yu J.-H."/>
            <person name="Zhou M."/>
            <person name="Andersen M.R."/>
            <person name="Archer D.B."/>
            <person name="Baker S.E."/>
            <person name="Benoit I."/>
            <person name="Brakhage A.A."/>
            <person name="Braus G.H."/>
            <person name="Fischer R."/>
            <person name="Frisvad J.C."/>
            <person name="Goldman G.H."/>
            <person name="Houbraken J."/>
            <person name="Oakley B."/>
            <person name="Pocsi I."/>
            <person name="Scazzocchio C."/>
            <person name="Seiboth B."/>
            <person name="vanKuyk P.A."/>
            <person name="Wortman J."/>
            <person name="Dyer P.S."/>
            <person name="Grigoriev I.V."/>
        </authorList>
    </citation>
    <scope>NUCLEOTIDE SEQUENCE [LARGE SCALE GENOMIC DNA]</scope>
    <source>
        <strain evidence="4">ITEM 5010</strain>
    </source>
</reference>
<dbReference type="Pfam" id="PF13279">
    <property type="entry name" value="4HBT_2"/>
    <property type="match status" value="1"/>
</dbReference>
<evidence type="ECO:0008006" key="5">
    <source>
        <dbReference type="Google" id="ProtNLM"/>
    </source>
</evidence>
<dbReference type="GO" id="GO:0019441">
    <property type="term" value="P:L-tryptophan catabolic process to kynurenine"/>
    <property type="evidence" value="ECO:0007669"/>
    <property type="project" value="InterPro"/>
</dbReference>
<organism evidence="3 4">
    <name type="scientific">Aspergillus carbonarius (strain ITEM 5010)</name>
    <dbReference type="NCBI Taxonomy" id="602072"/>
    <lineage>
        <taxon>Eukaryota</taxon>
        <taxon>Fungi</taxon>
        <taxon>Dikarya</taxon>
        <taxon>Ascomycota</taxon>
        <taxon>Pezizomycotina</taxon>
        <taxon>Eurotiomycetes</taxon>
        <taxon>Eurotiomycetidae</taxon>
        <taxon>Eurotiales</taxon>
        <taxon>Aspergillaceae</taxon>
        <taxon>Aspergillus</taxon>
        <taxon>Aspergillus subgen. Circumdati</taxon>
    </lineage>
</organism>
<dbReference type="CDD" id="cd00586">
    <property type="entry name" value="4HBT"/>
    <property type="match status" value="1"/>
</dbReference>